<dbReference type="InterPro" id="IPR011010">
    <property type="entry name" value="DNA_brk_join_enz"/>
</dbReference>
<comment type="caution">
    <text evidence="7">The sequence shown here is derived from an EMBL/GenBank/DDBJ whole genome shotgun (WGS) entry which is preliminary data.</text>
</comment>
<reference evidence="7 8" key="1">
    <citation type="submission" date="2020-03" db="EMBL/GenBank/DDBJ databases">
        <title>Whole genome sequencing of clinical and environmental type strains of Ochrobactrum.</title>
        <authorList>
            <person name="Dharne M."/>
        </authorList>
    </citation>
    <scope>NUCLEOTIDE SEQUENCE [LARGE SCALE GENOMIC DNA]</scope>
    <source>
        <strain evidence="7 8">CIP 109452</strain>
    </source>
</reference>
<evidence type="ECO:0000313" key="8">
    <source>
        <dbReference type="Proteomes" id="UP000704467"/>
    </source>
</evidence>
<gene>
    <name evidence="7" type="ORF">HED55_03495</name>
</gene>
<evidence type="ECO:0000259" key="6">
    <source>
        <dbReference type="PROSITE" id="PS51898"/>
    </source>
</evidence>
<evidence type="ECO:0000313" key="7">
    <source>
        <dbReference type="EMBL" id="NKC02770.1"/>
    </source>
</evidence>
<organism evidence="7 8">
    <name type="scientific">Brucella haematophila</name>
    <dbReference type="NCBI Taxonomy" id="419474"/>
    <lineage>
        <taxon>Bacteria</taxon>
        <taxon>Pseudomonadati</taxon>
        <taxon>Pseudomonadota</taxon>
        <taxon>Alphaproteobacteria</taxon>
        <taxon>Hyphomicrobiales</taxon>
        <taxon>Brucellaceae</taxon>
        <taxon>Brucella/Ochrobactrum group</taxon>
        <taxon>Brucella</taxon>
    </lineage>
</organism>
<keyword evidence="2" id="KW-0229">DNA integration</keyword>
<dbReference type="InterPro" id="IPR010998">
    <property type="entry name" value="Integrase_recombinase_N"/>
</dbReference>
<dbReference type="InterPro" id="IPR013762">
    <property type="entry name" value="Integrase-like_cat_sf"/>
</dbReference>
<proteinExistence type="inferred from homology"/>
<dbReference type="PANTHER" id="PTHR30349">
    <property type="entry name" value="PHAGE INTEGRASE-RELATED"/>
    <property type="match status" value="1"/>
</dbReference>
<dbReference type="Gene3D" id="1.10.443.10">
    <property type="entry name" value="Intergrase catalytic core"/>
    <property type="match status" value="1"/>
</dbReference>
<dbReference type="Pfam" id="PF13102">
    <property type="entry name" value="Phage_int_SAM_5"/>
    <property type="match status" value="1"/>
</dbReference>
<dbReference type="Pfam" id="PF00589">
    <property type="entry name" value="Phage_integrase"/>
    <property type="match status" value="1"/>
</dbReference>
<dbReference type="SUPFAM" id="SSF56349">
    <property type="entry name" value="DNA breaking-rejoining enzymes"/>
    <property type="match status" value="1"/>
</dbReference>
<keyword evidence="3" id="KW-0238">DNA-binding</keyword>
<dbReference type="PROSITE" id="PS51898">
    <property type="entry name" value="TYR_RECOMBINASE"/>
    <property type="match status" value="1"/>
</dbReference>
<evidence type="ECO:0000256" key="1">
    <source>
        <dbReference type="ARBA" id="ARBA00008857"/>
    </source>
</evidence>
<accession>A0ABX1DL71</accession>
<evidence type="ECO:0000256" key="2">
    <source>
        <dbReference type="ARBA" id="ARBA00022908"/>
    </source>
</evidence>
<dbReference type="CDD" id="cd00796">
    <property type="entry name" value="INT_Rci_Hp1_C"/>
    <property type="match status" value="1"/>
</dbReference>
<evidence type="ECO:0000256" key="4">
    <source>
        <dbReference type="ARBA" id="ARBA00023172"/>
    </source>
</evidence>
<dbReference type="Proteomes" id="UP000704467">
    <property type="component" value="Unassembled WGS sequence"/>
</dbReference>
<dbReference type="InterPro" id="IPR025269">
    <property type="entry name" value="SAM-like_dom"/>
</dbReference>
<comment type="similarity">
    <text evidence="1">Belongs to the 'phage' integrase family.</text>
</comment>
<feature type="domain" description="Tyr recombinase" evidence="6">
    <location>
        <begin position="153"/>
        <end position="321"/>
    </location>
</feature>
<dbReference type="InterPro" id="IPR050090">
    <property type="entry name" value="Tyrosine_recombinase_XerCD"/>
</dbReference>
<dbReference type="EMBL" id="JAAVLN010000001">
    <property type="protein sequence ID" value="NKC02770.1"/>
    <property type="molecule type" value="Genomic_DNA"/>
</dbReference>
<dbReference type="InterPro" id="IPR002104">
    <property type="entry name" value="Integrase_catalytic"/>
</dbReference>
<protein>
    <submittedName>
        <fullName evidence="7">Tyrosine-type recombinase/integrase</fullName>
    </submittedName>
</protein>
<keyword evidence="4" id="KW-0233">DNA recombination</keyword>
<evidence type="ECO:0000256" key="5">
    <source>
        <dbReference type="SAM" id="MobiDB-lite"/>
    </source>
</evidence>
<dbReference type="PANTHER" id="PTHR30349:SF64">
    <property type="entry name" value="PROPHAGE INTEGRASE INTD-RELATED"/>
    <property type="match status" value="1"/>
</dbReference>
<evidence type="ECO:0000256" key="3">
    <source>
        <dbReference type="ARBA" id="ARBA00023125"/>
    </source>
</evidence>
<keyword evidence="8" id="KW-1185">Reference proteome</keyword>
<feature type="region of interest" description="Disordered" evidence="5">
    <location>
        <begin position="17"/>
        <end position="40"/>
    </location>
</feature>
<dbReference type="Gene3D" id="1.10.150.130">
    <property type="match status" value="1"/>
</dbReference>
<sequence>MLGMVVFGPPLKQKVRHGRGSVMQSTRHRPDALSPDTGTNIKQGGGRISVLKDLVPEVEQDWLAEGASAFKDLSRNLRCFVDWFGERRHPSEIDETTLDRYSNYLRTEKQNMGSTVNRKMSAVRVLLKKAKRYKLITSLPEFTKLPETKGSLNFLNFGEEEPVLKKLDHLGYDALHDLVSFLIDTGCRINEALSVEWKTIRGDRVTFENRKNGQFGTVPLTKRAAQALKNRKKLGTDPDRPFGDINYDGARGVLRSVYSQLGGEFAKITQPFHIYRHSCASRLAIKNVNAKRIMEWMDHSSIIVTQRYMKLAVSDLDEARNALEAA</sequence>
<name>A0ABX1DL71_9HYPH</name>